<accession>A0A1Y2B5X8</accession>
<organism evidence="2 3">
    <name type="scientific">Naematelia encephala</name>
    <dbReference type="NCBI Taxonomy" id="71784"/>
    <lineage>
        <taxon>Eukaryota</taxon>
        <taxon>Fungi</taxon>
        <taxon>Dikarya</taxon>
        <taxon>Basidiomycota</taxon>
        <taxon>Agaricomycotina</taxon>
        <taxon>Tremellomycetes</taxon>
        <taxon>Tremellales</taxon>
        <taxon>Naemateliaceae</taxon>
        <taxon>Naematelia</taxon>
    </lineage>
</organism>
<dbReference type="AlphaFoldDB" id="A0A1Y2B5X8"/>
<evidence type="ECO:0000256" key="1">
    <source>
        <dbReference type="SAM" id="MobiDB-lite"/>
    </source>
</evidence>
<dbReference type="STRING" id="71784.A0A1Y2B5X8"/>
<protein>
    <submittedName>
        <fullName evidence="2">Uncharacterized protein</fullName>
    </submittedName>
</protein>
<dbReference type="InParanoid" id="A0A1Y2B5X8"/>
<gene>
    <name evidence="2" type="ORF">BCR39DRAFT_169196</name>
</gene>
<dbReference type="EMBL" id="MCFC01000025">
    <property type="protein sequence ID" value="ORY29505.1"/>
    <property type="molecule type" value="Genomic_DNA"/>
</dbReference>
<proteinExistence type="predicted"/>
<feature type="compositionally biased region" description="Polar residues" evidence="1">
    <location>
        <begin position="194"/>
        <end position="210"/>
    </location>
</feature>
<name>A0A1Y2B5X8_9TREE</name>
<keyword evidence="3" id="KW-1185">Reference proteome</keyword>
<feature type="region of interest" description="Disordered" evidence="1">
    <location>
        <begin position="187"/>
        <end position="221"/>
    </location>
</feature>
<dbReference type="Proteomes" id="UP000193986">
    <property type="component" value="Unassembled WGS sequence"/>
</dbReference>
<evidence type="ECO:0000313" key="3">
    <source>
        <dbReference type="Proteomes" id="UP000193986"/>
    </source>
</evidence>
<feature type="compositionally biased region" description="Basic and acidic residues" evidence="1">
    <location>
        <begin position="211"/>
        <end position="221"/>
    </location>
</feature>
<reference evidence="2 3" key="1">
    <citation type="submission" date="2016-07" db="EMBL/GenBank/DDBJ databases">
        <title>Pervasive Adenine N6-methylation of Active Genes in Fungi.</title>
        <authorList>
            <consortium name="DOE Joint Genome Institute"/>
            <person name="Mondo S.J."/>
            <person name="Dannebaum R.O."/>
            <person name="Kuo R.C."/>
            <person name="Labutti K."/>
            <person name="Haridas S."/>
            <person name="Kuo A."/>
            <person name="Salamov A."/>
            <person name="Ahrendt S.R."/>
            <person name="Lipzen A."/>
            <person name="Sullivan W."/>
            <person name="Andreopoulos W.B."/>
            <person name="Clum A."/>
            <person name="Lindquist E."/>
            <person name="Daum C."/>
            <person name="Ramamoorthy G.K."/>
            <person name="Gryganskyi A."/>
            <person name="Culley D."/>
            <person name="Magnuson J.K."/>
            <person name="James T.Y."/>
            <person name="O'Malley M.A."/>
            <person name="Stajich J.E."/>
            <person name="Spatafora J.W."/>
            <person name="Visel A."/>
            <person name="Grigoriev I.V."/>
        </authorList>
    </citation>
    <scope>NUCLEOTIDE SEQUENCE [LARGE SCALE GENOMIC DNA]</scope>
    <source>
        <strain evidence="2 3">68-887.2</strain>
    </source>
</reference>
<dbReference type="OrthoDB" id="2592707at2759"/>
<sequence>MVVSMTTSSTTPPKAMPTCYIDEIPETPGPIRARVNNLQKQIDELVRKEHALNRKHKSEMSAVESTISLQRTELGQTHLALKASQSEAARYKVELERCQAEGEAMRQELNVHSVVQQHKALLVLAQEQMQIIELEQRLVQAEAARIMRDHKLALFQAKEDDLGAELAEKDAVLAQVEAKLDKANTSLAHERAANSKTSKLSNSAGNQQELSEARAEVTRMEGKVERLEGKVRALKEGEKEAREELEQWARDERGKHGSVSLISLEARIITEYCVLGK</sequence>
<comment type="caution">
    <text evidence="2">The sequence shown here is derived from an EMBL/GenBank/DDBJ whole genome shotgun (WGS) entry which is preliminary data.</text>
</comment>
<evidence type="ECO:0000313" key="2">
    <source>
        <dbReference type="EMBL" id="ORY29505.1"/>
    </source>
</evidence>